<keyword evidence="5" id="KW-1185">Reference proteome</keyword>
<dbReference type="Proteomes" id="UP000410492">
    <property type="component" value="Unassembled WGS sequence"/>
</dbReference>
<dbReference type="AlphaFoldDB" id="A0A653C2C7"/>
<keyword evidence="2" id="KW-1133">Transmembrane helix</keyword>
<evidence type="ECO:0000256" key="3">
    <source>
        <dbReference type="SAM" id="SignalP"/>
    </source>
</evidence>
<evidence type="ECO:0000256" key="1">
    <source>
        <dbReference type="SAM" id="MobiDB-lite"/>
    </source>
</evidence>
<proteinExistence type="predicted"/>
<organism evidence="4 5">
    <name type="scientific">Callosobruchus maculatus</name>
    <name type="common">Southern cowpea weevil</name>
    <name type="synonym">Pulse bruchid</name>
    <dbReference type="NCBI Taxonomy" id="64391"/>
    <lineage>
        <taxon>Eukaryota</taxon>
        <taxon>Metazoa</taxon>
        <taxon>Ecdysozoa</taxon>
        <taxon>Arthropoda</taxon>
        <taxon>Hexapoda</taxon>
        <taxon>Insecta</taxon>
        <taxon>Pterygota</taxon>
        <taxon>Neoptera</taxon>
        <taxon>Endopterygota</taxon>
        <taxon>Coleoptera</taxon>
        <taxon>Polyphaga</taxon>
        <taxon>Cucujiformia</taxon>
        <taxon>Chrysomeloidea</taxon>
        <taxon>Chrysomelidae</taxon>
        <taxon>Bruchinae</taxon>
        <taxon>Bruchini</taxon>
        <taxon>Callosobruchus</taxon>
    </lineage>
</organism>
<protein>
    <recommendedName>
        <fullName evidence="6">TNFR-Cys domain-containing protein</fullName>
    </recommendedName>
</protein>
<accession>A0A653C2C7</accession>
<feature type="region of interest" description="Disordered" evidence="1">
    <location>
        <begin position="170"/>
        <end position="216"/>
    </location>
</feature>
<evidence type="ECO:0000313" key="5">
    <source>
        <dbReference type="Proteomes" id="UP000410492"/>
    </source>
</evidence>
<feature type="chain" id="PRO_5024865086" description="TNFR-Cys domain-containing protein" evidence="3">
    <location>
        <begin position="24"/>
        <end position="216"/>
    </location>
</feature>
<sequence length="216" mass="24393">MWYGNSVLAITVTFSCAVTFVECGITLAGVKCGVKECKLGEYCSSFHNTCESCAEICDPKNHNYEATVCEKECQDYLHDQRYVQKDAAGKDDPELRRTVDRLSRMVTVTLTLVCLMLIVLASFLCFQFYRWKEKKNITLASLKNKFFKKQPSQNNSQNMDVTLENKKPDLRLNMPSSKTISDSSPVTVTTSISRRPAEDSTLDYAYDNPAMNSSPK</sequence>
<keyword evidence="2" id="KW-0472">Membrane</keyword>
<feature type="transmembrane region" description="Helical" evidence="2">
    <location>
        <begin position="105"/>
        <end position="126"/>
    </location>
</feature>
<dbReference type="OrthoDB" id="6599193at2759"/>
<keyword evidence="3" id="KW-0732">Signal</keyword>
<gene>
    <name evidence="4" type="ORF">CALMAC_LOCUS5175</name>
</gene>
<name>A0A653C2C7_CALMS</name>
<evidence type="ECO:0000313" key="4">
    <source>
        <dbReference type="EMBL" id="VEN41299.1"/>
    </source>
</evidence>
<feature type="signal peptide" evidence="3">
    <location>
        <begin position="1"/>
        <end position="23"/>
    </location>
</feature>
<evidence type="ECO:0000256" key="2">
    <source>
        <dbReference type="SAM" id="Phobius"/>
    </source>
</evidence>
<dbReference type="EMBL" id="CAACVG010006732">
    <property type="protein sequence ID" value="VEN41299.1"/>
    <property type="molecule type" value="Genomic_DNA"/>
</dbReference>
<feature type="compositionally biased region" description="Polar residues" evidence="1">
    <location>
        <begin position="174"/>
        <end position="193"/>
    </location>
</feature>
<evidence type="ECO:0008006" key="6">
    <source>
        <dbReference type="Google" id="ProtNLM"/>
    </source>
</evidence>
<reference evidence="4 5" key="1">
    <citation type="submission" date="2019-01" db="EMBL/GenBank/DDBJ databases">
        <authorList>
            <person name="Sayadi A."/>
        </authorList>
    </citation>
    <scope>NUCLEOTIDE SEQUENCE [LARGE SCALE GENOMIC DNA]</scope>
</reference>
<keyword evidence="2" id="KW-0812">Transmembrane</keyword>